<reference evidence="3 4" key="1">
    <citation type="journal article" date="2018" name="J. Microbiol.">
        <title>Baekduia soli gen. nov., sp. nov., a novel bacterium isolated from the soil of Baekdu Mountain and proposal of a novel family name, Baekduiaceae fam. nov.</title>
        <authorList>
            <person name="An D.S."/>
            <person name="Siddiqi M.Z."/>
            <person name="Kim K.H."/>
            <person name="Yu H.S."/>
            <person name="Im W.T."/>
        </authorList>
    </citation>
    <scope>NUCLEOTIDE SEQUENCE [LARGE SCALE GENOMIC DNA]</scope>
    <source>
        <strain evidence="3 4">BR7-21</strain>
    </source>
</reference>
<dbReference type="AlphaFoldDB" id="A0A5B8UAR0"/>
<dbReference type="InterPro" id="IPR051912">
    <property type="entry name" value="Alkylbase_DNA_Glycosylase/TA"/>
</dbReference>
<evidence type="ECO:0000256" key="1">
    <source>
        <dbReference type="ARBA" id="ARBA00022763"/>
    </source>
</evidence>
<keyword evidence="4" id="KW-1185">Reference proteome</keyword>
<dbReference type="InterPro" id="IPR011257">
    <property type="entry name" value="DNA_glycosylase"/>
</dbReference>
<accession>A0A5B8UAR0</accession>
<dbReference type="PANTHER" id="PTHR43003:SF5">
    <property type="entry name" value="DNA-3-METHYLADENINE GLYCOSYLASE"/>
    <property type="match status" value="1"/>
</dbReference>
<sequence>MAPPGADRVEVRREIRPPWPFRLRGGGGLDGVLRRRRGGVLERVLHVDDAPAVVRVAQPSAGHVIVGARAARRDVAEEAVARMRFALGVDEDLRPFYERWRDDPLIGPSVRARPHLRVARRPEPFEALAWAICEQLIEYDRAAAIERAILHRLGRRAPDWDGTGTLHDLPAPSRLAGTSPALLQSLDLSAGRSLALVRVAREVACGRVDLRDPDHERGWARLRRIPGVGAWTVEVLALHGQGRHDQLPAGDLAFLKLVGRLRSGGDPAARAGEDDVRALFAPYAGWRGLAAAHALGPRATGGGAALRFAA</sequence>
<dbReference type="GO" id="GO:0006285">
    <property type="term" value="P:base-excision repair, AP site formation"/>
    <property type="evidence" value="ECO:0007669"/>
    <property type="project" value="TreeGrafter"/>
</dbReference>
<organism evidence="3 4">
    <name type="scientific">Baekduia soli</name>
    <dbReference type="NCBI Taxonomy" id="496014"/>
    <lineage>
        <taxon>Bacteria</taxon>
        <taxon>Bacillati</taxon>
        <taxon>Actinomycetota</taxon>
        <taxon>Thermoleophilia</taxon>
        <taxon>Solirubrobacterales</taxon>
        <taxon>Baekduiaceae</taxon>
        <taxon>Baekduia</taxon>
    </lineage>
</organism>
<dbReference type="GO" id="GO:0032993">
    <property type="term" value="C:protein-DNA complex"/>
    <property type="evidence" value="ECO:0007669"/>
    <property type="project" value="TreeGrafter"/>
</dbReference>
<dbReference type="RefSeq" id="WP_146922523.1">
    <property type="nucleotide sequence ID" value="NZ_CP042430.1"/>
</dbReference>
<dbReference type="EMBL" id="CP042430">
    <property type="protein sequence ID" value="QEC50160.1"/>
    <property type="molecule type" value="Genomic_DNA"/>
</dbReference>
<proteinExistence type="predicted"/>
<dbReference type="Proteomes" id="UP000321805">
    <property type="component" value="Chromosome"/>
</dbReference>
<dbReference type="GO" id="GO:0006307">
    <property type="term" value="P:DNA alkylation repair"/>
    <property type="evidence" value="ECO:0007669"/>
    <property type="project" value="TreeGrafter"/>
</dbReference>
<dbReference type="GO" id="GO:0032131">
    <property type="term" value="F:alkylated DNA binding"/>
    <property type="evidence" value="ECO:0007669"/>
    <property type="project" value="TreeGrafter"/>
</dbReference>
<keyword evidence="2" id="KW-0234">DNA repair</keyword>
<gene>
    <name evidence="3" type="ORF">FSW04_23000</name>
</gene>
<evidence type="ECO:0000313" key="3">
    <source>
        <dbReference type="EMBL" id="QEC50160.1"/>
    </source>
</evidence>
<dbReference type="SUPFAM" id="SSF48150">
    <property type="entry name" value="DNA-glycosylase"/>
    <property type="match status" value="1"/>
</dbReference>
<protein>
    <submittedName>
        <fullName evidence="3">DNA-3-methyladenine glycosylase 2 family protein</fullName>
    </submittedName>
</protein>
<dbReference type="OrthoDB" id="9811249at2"/>
<keyword evidence="1" id="KW-0227">DNA damage</keyword>
<evidence type="ECO:0000313" key="4">
    <source>
        <dbReference type="Proteomes" id="UP000321805"/>
    </source>
</evidence>
<dbReference type="Gene3D" id="1.10.340.30">
    <property type="entry name" value="Hypothetical protein, domain 2"/>
    <property type="match status" value="1"/>
</dbReference>
<dbReference type="GO" id="GO:0008725">
    <property type="term" value="F:DNA-3-methyladenine glycosylase activity"/>
    <property type="evidence" value="ECO:0007669"/>
    <property type="project" value="TreeGrafter"/>
</dbReference>
<dbReference type="KEGG" id="bsol:FSW04_23000"/>
<evidence type="ECO:0000256" key="2">
    <source>
        <dbReference type="ARBA" id="ARBA00023204"/>
    </source>
</evidence>
<dbReference type="GO" id="GO:0043916">
    <property type="term" value="F:DNA-7-methylguanine glycosylase activity"/>
    <property type="evidence" value="ECO:0007669"/>
    <property type="project" value="TreeGrafter"/>
</dbReference>
<name>A0A5B8UAR0_9ACTN</name>
<dbReference type="PANTHER" id="PTHR43003">
    <property type="entry name" value="DNA-3-METHYLADENINE GLYCOSYLASE"/>
    <property type="match status" value="1"/>
</dbReference>